<name>A0A1Y1ZJ17_9PLEO</name>
<dbReference type="STRING" id="1231657.A0A1Y1ZJ17"/>
<gene>
    <name evidence="2" type="ORF">BCR34DRAFT_602223</name>
</gene>
<evidence type="ECO:0000313" key="2">
    <source>
        <dbReference type="EMBL" id="ORY10242.1"/>
    </source>
</evidence>
<sequence length="273" mass="30676">MRSFSSRNVWLRSDFSLAVTGFISAVLDHQMPDYGEDGGWAGDQLIMYMEEDSNGSVKEDLFYWASFVWGLLTNVHTSSSPWTRGEIWEPVSPVEGGLLNLNPNMYAILADRHQQGLFQDLEDARMGSVLLRAWKGEYATIEEASAAVRQMASRAGIIIVGDDEVDVGEAWEDIFDVVNAGPQPGWDQEIRFTAACKKQVTSRRIPIEPDPQHHLTAKRLIIAKRVLVAQEEGRICEVRKNLRPDRQNSRPDRQNSRPGAAKEFTTCNTTKPA</sequence>
<evidence type="ECO:0000313" key="3">
    <source>
        <dbReference type="Proteomes" id="UP000193144"/>
    </source>
</evidence>
<protein>
    <submittedName>
        <fullName evidence="2">Uncharacterized protein</fullName>
    </submittedName>
</protein>
<proteinExistence type="predicted"/>
<feature type="region of interest" description="Disordered" evidence="1">
    <location>
        <begin position="241"/>
        <end position="273"/>
    </location>
</feature>
<feature type="compositionally biased region" description="Basic and acidic residues" evidence="1">
    <location>
        <begin position="241"/>
        <end position="255"/>
    </location>
</feature>
<organism evidence="2 3">
    <name type="scientific">Clohesyomyces aquaticus</name>
    <dbReference type="NCBI Taxonomy" id="1231657"/>
    <lineage>
        <taxon>Eukaryota</taxon>
        <taxon>Fungi</taxon>
        <taxon>Dikarya</taxon>
        <taxon>Ascomycota</taxon>
        <taxon>Pezizomycotina</taxon>
        <taxon>Dothideomycetes</taxon>
        <taxon>Pleosporomycetidae</taxon>
        <taxon>Pleosporales</taxon>
        <taxon>Lindgomycetaceae</taxon>
        <taxon>Clohesyomyces</taxon>
    </lineage>
</organism>
<keyword evidence="3" id="KW-1185">Reference proteome</keyword>
<dbReference type="EMBL" id="MCFA01000075">
    <property type="protein sequence ID" value="ORY10242.1"/>
    <property type="molecule type" value="Genomic_DNA"/>
</dbReference>
<comment type="caution">
    <text evidence="2">The sequence shown here is derived from an EMBL/GenBank/DDBJ whole genome shotgun (WGS) entry which is preliminary data.</text>
</comment>
<dbReference type="AlphaFoldDB" id="A0A1Y1ZJ17"/>
<evidence type="ECO:0000256" key="1">
    <source>
        <dbReference type="SAM" id="MobiDB-lite"/>
    </source>
</evidence>
<reference evidence="2 3" key="1">
    <citation type="submission" date="2016-07" db="EMBL/GenBank/DDBJ databases">
        <title>Pervasive Adenine N6-methylation of Active Genes in Fungi.</title>
        <authorList>
            <consortium name="DOE Joint Genome Institute"/>
            <person name="Mondo S.J."/>
            <person name="Dannebaum R.O."/>
            <person name="Kuo R.C."/>
            <person name="Labutti K."/>
            <person name="Haridas S."/>
            <person name="Kuo A."/>
            <person name="Salamov A."/>
            <person name="Ahrendt S.R."/>
            <person name="Lipzen A."/>
            <person name="Sullivan W."/>
            <person name="Andreopoulos W.B."/>
            <person name="Clum A."/>
            <person name="Lindquist E."/>
            <person name="Daum C."/>
            <person name="Ramamoorthy G.K."/>
            <person name="Gryganskyi A."/>
            <person name="Culley D."/>
            <person name="Magnuson J.K."/>
            <person name="James T.Y."/>
            <person name="O'Malley M.A."/>
            <person name="Stajich J.E."/>
            <person name="Spatafora J.W."/>
            <person name="Visel A."/>
            <person name="Grigoriev I.V."/>
        </authorList>
    </citation>
    <scope>NUCLEOTIDE SEQUENCE [LARGE SCALE GENOMIC DNA]</scope>
    <source>
        <strain evidence="2 3">CBS 115471</strain>
    </source>
</reference>
<accession>A0A1Y1ZJ17</accession>
<dbReference type="OrthoDB" id="20729at2759"/>
<dbReference type="Proteomes" id="UP000193144">
    <property type="component" value="Unassembled WGS sequence"/>
</dbReference>